<comment type="caution">
    <text evidence="3">The sequence shown here is derived from an EMBL/GenBank/DDBJ whole genome shotgun (WGS) entry which is preliminary data.</text>
</comment>
<dbReference type="InterPro" id="IPR032812">
    <property type="entry name" value="SbsA_Ig"/>
</dbReference>
<dbReference type="Pfam" id="PF13205">
    <property type="entry name" value="Big_5"/>
    <property type="match status" value="1"/>
</dbReference>
<gene>
    <name evidence="3" type="ORF">LXM24_07090</name>
</gene>
<dbReference type="EMBL" id="JAJTTA010000002">
    <property type="protein sequence ID" value="MCF0039846.1"/>
    <property type="molecule type" value="Genomic_DNA"/>
</dbReference>
<dbReference type="AlphaFoldDB" id="A0A9X1T8N2"/>
<accession>A0A9X1T8N2</accession>
<dbReference type="Proteomes" id="UP001139700">
    <property type="component" value="Unassembled WGS sequence"/>
</dbReference>
<reference evidence="3" key="1">
    <citation type="submission" date="2021-12" db="EMBL/GenBank/DDBJ databases">
        <title>Novel species in genus Dyadobacter.</title>
        <authorList>
            <person name="Ma C."/>
        </authorList>
    </citation>
    <scope>NUCLEOTIDE SEQUENCE</scope>
    <source>
        <strain evidence="3">CY399</strain>
    </source>
</reference>
<dbReference type="RefSeq" id="WP_234612284.1">
    <property type="nucleotide sequence ID" value="NZ_JAJTTA010000002.1"/>
</dbReference>
<proteinExistence type="predicted"/>
<protein>
    <submittedName>
        <fullName evidence="3">Ig-like domain-containing protein</fullName>
    </submittedName>
</protein>
<evidence type="ECO:0000256" key="1">
    <source>
        <dbReference type="ARBA" id="ARBA00022729"/>
    </source>
</evidence>
<keyword evidence="4" id="KW-1185">Reference proteome</keyword>
<evidence type="ECO:0000259" key="2">
    <source>
        <dbReference type="Pfam" id="PF13205"/>
    </source>
</evidence>
<organism evidence="3 4">
    <name type="scientific">Dyadobacter fanqingshengii</name>
    <dbReference type="NCBI Taxonomy" id="2906443"/>
    <lineage>
        <taxon>Bacteria</taxon>
        <taxon>Pseudomonadati</taxon>
        <taxon>Bacteroidota</taxon>
        <taxon>Cytophagia</taxon>
        <taxon>Cytophagales</taxon>
        <taxon>Spirosomataceae</taxon>
        <taxon>Dyadobacter</taxon>
    </lineage>
</organism>
<keyword evidence="1" id="KW-0732">Signal</keyword>
<name>A0A9X1T8N2_9BACT</name>
<feature type="domain" description="SbsA Ig-like" evidence="2">
    <location>
        <begin position="275"/>
        <end position="349"/>
    </location>
</feature>
<dbReference type="PROSITE" id="PS51257">
    <property type="entry name" value="PROKAR_LIPOPROTEIN"/>
    <property type="match status" value="1"/>
</dbReference>
<evidence type="ECO:0000313" key="3">
    <source>
        <dbReference type="EMBL" id="MCF0039846.1"/>
    </source>
</evidence>
<sequence>MSVICKQLIFREIRLNTMFGLIFFVWTSMSGCKKKEQDDRITIRWKEKKAVSVSFPGQKLESVSEDALPKLVKITRKSSENQVAILGEFSKEGDLVVFEPLVPFTRGLDYQIYIQNQNSGTFGIPMADASDAPELVQFFPSADTLPENLLKVFLHFTHPMREGQSGKFVTLIKNGSDTIHGAFLDLQPELWNENRTILTLWLDPGRIKRDLQPNKKLGTPLQNHASYQIIVSREWQDTNGGKLKTAFKKTFITTSRDSISPAPARWKLALPKKGTNQPIKVHFKESLDHSLLTETLSITTVNGQPLTGKWRIGPKEKSAQFTPGGPWNHDNYILQVETRLEDLAGNNINRHFDRDVSKESRPLSSAEIINIPFNTQK</sequence>
<evidence type="ECO:0000313" key="4">
    <source>
        <dbReference type="Proteomes" id="UP001139700"/>
    </source>
</evidence>